<name>A0A2I4CAE0_AUSLI</name>
<feature type="transmembrane region" description="Helical" evidence="1">
    <location>
        <begin position="79"/>
        <end position="97"/>
    </location>
</feature>
<evidence type="ECO:0000313" key="3">
    <source>
        <dbReference type="RefSeq" id="XP_013876950.1"/>
    </source>
</evidence>
<dbReference type="AlphaFoldDB" id="A0A2I4CAE0"/>
<dbReference type="Proteomes" id="UP000192220">
    <property type="component" value="Unplaced"/>
</dbReference>
<organism evidence="2 3">
    <name type="scientific">Austrofundulus limnaeus</name>
    <name type="common">Annual killifish</name>
    <dbReference type="NCBI Taxonomy" id="52670"/>
    <lineage>
        <taxon>Eukaryota</taxon>
        <taxon>Metazoa</taxon>
        <taxon>Chordata</taxon>
        <taxon>Craniata</taxon>
        <taxon>Vertebrata</taxon>
        <taxon>Euteleostomi</taxon>
        <taxon>Actinopterygii</taxon>
        <taxon>Neopterygii</taxon>
        <taxon>Teleostei</taxon>
        <taxon>Neoteleostei</taxon>
        <taxon>Acanthomorphata</taxon>
        <taxon>Ovalentaria</taxon>
        <taxon>Atherinomorphae</taxon>
        <taxon>Cyprinodontiformes</taxon>
        <taxon>Rivulidae</taxon>
        <taxon>Austrofundulus</taxon>
    </lineage>
</organism>
<dbReference type="CTD" id="100317018"/>
<dbReference type="RefSeq" id="XP_013876950.1">
    <property type="nucleotide sequence ID" value="XM_014021496.1"/>
</dbReference>
<evidence type="ECO:0000313" key="2">
    <source>
        <dbReference type="Proteomes" id="UP000192220"/>
    </source>
</evidence>
<proteinExistence type="predicted"/>
<reference evidence="3" key="1">
    <citation type="submission" date="2025-08" db="UniProtKB">
        <authorList>
            <consortium name="RefSeq"/>
        </authorList>
    </citation>
    <scope>IDENTIFICATION</scope>
    <source>
        <strain evidence="3">Quisiro</strain>
        <tissue evidence="3">Liver</tissue>
    </source>
</reference>
<protein>
    <submittedName>
        <fullName evidence="3">Uncharacterized protein syt18b</fullName>
    </submittedName>
</protein>
<dbReference type="OrthoDB" id="5915960at2759"/>
<keyword evidence="2" id="KW-1185">Reference proteome</keyword>
<dbReference type="InParanoid" id="A0A2I4CAE0"/>
<dbReference type="KEGG" id="alim:106526811"/>
<keyword evidence="1" id="KW-0812">Transmembrane</keyword>
<dbReference type="STRING" id="52670.A0A2I4CAE0"/>
<evidence type="ECO:0000256" key="1">
    <source>
        <dbReference type="SAM" id="Phobius"/>
    </source>
</evidence>
<feature type="transmembrane region" description="Helical" evidence="1">
    <location>
        <begin position="45"/>
        <end position="67"/>
    </location>
</feature>
<keyword evidence="1" id="KW-1133">Transmembrane helix</keyword>
<keyword evidence="1" id="KW-0472">Membrane</keyword>
<sequence length="422" mass="46750">MHVRRTSTLLLLDIFEQTVTNPLRTFGTMPYHDEEYPDQPLWQSVLLFCCKGMIEGIMVILFFWLLVQVLFTKQLEVHLQILLLVGLTVFCLTLILGCIICCTKSQICSGEDKASVTSAQAPVEPVTPAQNRLSTGTTTASRQLYVELEGDPSEYPSTFTSPAPSQEEFLPGLFSDRAQPACEENQQATSCFSPRRFSSPLQTAPLYKPMHPSRASLPSLPKLGLLTKTCKALQKRSSATEDNRPYNEHSRLNRHRMSSAFMPENSIPLVPLNYGSNAVSKQLFSSKPCLHFTMAFSADQQTLAVTVLNLTGMPQGLEGLTVLGSLPPLHTSPTPAAFRSGLGHKSEGLVLFLNVSSEEELQTCELRLAVNEQRTHRAEGSTLGEVEVKCGGRDWRPEHPVHLVKELTHKNLTAEQGSVSRW</sequence>
<gene>
    <name evidence="3" type="primary">syt18b</name>
</gene>
<accession>A0A2I4CAE0</accession>